<keyword evidence="2" id="KW-1185">Reference proteome</keyword>
<reference evidence="1" key="1">
    <citation type="journal article" date="2023" name="G3 (Bethesda)">
        <title>Whole genome assembly and annotation of the endangered Caribbean coral Acropora cervicornis.</title>
        <authorList>
            <person name="Selwyn J.D."/>
            <person name="Vollmer S.V."/>
        </authorList>
    </citation>
    <scope>NUCLEOTIDE SEQUENCE</scope>
    <source>
        <strain evidence="1">K2</strain>
    </source>
</reference>
<reference evidence="1" key="2">
    <citation type="journal article" date="2023" name="Science">
        <title>Genomic signatures of disease resistance in endangered staghorn corals.</title>
        <authorList>
            <person name="Vollmer S.V."/>
            <person name="Selwyn J.D."/>
            <person name="Despard B.A."/>
            <person name="Roesel C.L."/>
        </authorList>
    </citation>
    <scope>NUCLEOTIDE SEQUENCE</scope>
    <source>
        <strain evidence="1">K2</strain>
    </source>
</reference>
<protein>
    <recommendedName>
        <fullName evidence="3">Reverse transcriptase domain-containing protein</fullName>
    </recommendedName>
</protein>
<evidence type="ECO:0000313" key="2">
    <source>
        <dbReference type="Proteomes" id="UP001249851"/>
    </source>
</evidence>
<dbReference type="Proteomes" id="UP001249851">
    <property type="component" value="Unassembled WGS sequence"/>
</dbReference>
<evidence type="ECO:0000313" key="1">
    <source>
        <dbReference type="EMBL" id="KAK2552925.1"/>
    </source>
</evidence>
<name>A0AAD9Q249_ACRCE</name>
<accession>A0AAD9Q249</accession>
<comment type="caution">
    <text evidence="1">The sequence shown here is derived from an EMBL/GenBank/DDBJ whole genome shotgun (WGS) entry which is preliminary data.</text>
</comment>
<evidence type="ECO:0008006" key="3">
    <source>
        <dbReference type="Google" id="ProtNLM"/>
    </source>
</evidence>
<dbReference type="EMBL" id="JARQWQ010000082">
    <property type="protein sequence ID" value="KAK2552925.1"/>
    <property type="molecule type" value="Genomic_DNA"/>
</dbReference>
<gene>
    <name evidence="1" type="ORF">P5673_025877</name>
</gene>
<dbReference type="AlphaFoldDB" id="A0AAD9Q249"/>
<organism evidence="1 2">
    <name type="scientific">Acropora cervicornis</name>
    <name type="common">Staghorn coral</name>
    <dbReference type="NCBI Taxonomy" id="6130"/>
    <lineage>
        <taxon>Eukaryota</taxon>
        <taxon>Metazoa</taxon>
        <taxon>Cnidaria</taxon>
        <taxon>Anthozoa</taxon>
        <taxon>Hexacorallia</taxon>
        <taxon>Scleractinia</taxon>
        <taxon>Astrocoeniina</taxon>
        <taxon>Acroporidae</taxon>
        <taxon>Acropora</taxon>
    </lineage>
</organism>
<proteinExistence type="predicted"/>
<sequence length="126" mass="14593">MFFPAYRIYSIPRIIMSPSNATCSLDPMPTWLIKHCSDASMPTITQLLNLSLLKGHVPAPWKNAVHRLRYDQPQSNDGHSRDNILRWFKSNLDNRQQRVMIKQHMSDCFQLNSGVPQGSCLIDIYY</sequence>